<evidence type="ECO:0000256" key="1">
    <source>
        <dbReference type="SAM" id="MobiDB-lite"/>
    </source>
</evidence>
<dbReference type="Gene3D" id="1.10.10.1200">
    <property type="entry name" value="MAGE homology domain, winged helix WH1 motif"/>
    <property type="match status" value="1"/>
</dbReference>
<feature type="compositionally biased region" description="Low complexity" evidence="1">
    <location>
        <begin position="59"/>
        <end position="77"/>
    </location>
</feature>
<dbReference type="InterPro" id="IPR037445">
    <property type="entry name" value="MAGE"/>
</dbReference>
<sequence>MSRSVWSKVFANFVNSLRPRQTKGNLMGEDYMFNKYYEIPAMHSQGHFPVHSFATYTQKGSSQKQSSQPSQRNQSQKANSSQFQQTAQEIIDLDRMVAEVIQYFLIMEQKKFPVKRNDVMKLVPGISAKNFQTVIAQAQTYLDDVFGFLLHEFDEKSGHYVLLNQVIMPENLPHQDLSESNTILFLTLSAIFLSEGCIGEDEVWNMLDILGYKPENHKKLVTSDFVRQLYINLEVIPQSDPPRMNFTWGERATIEFTKKEILAFAAKIYGQPPEQFGTLWNLADKEDKAREAN</sequence>
<evidence type="ECO:0000259" key="2">
    <source>
        <dbReference type="PROSITE" id="PS50838"/>
    </source>
</evidence>
<organism evidence="3 4">
    <name type="scientific">Daphnia magna</name>
    <dbReference type="NCBI Taxonomy" id="35525"/>
    <lineage>
        <taxon>Eukaryota</taxon>
        <taxon>Metazoa</taxon>
        <taxon>Ecdysozoa</taxon>
        <taxon>Arthropoda</taxon>
        <taxon>Crustacea</taxon>
        <taxon>Branchiopoda</taxon>
        <taxon>Diplostraca</taxon>
        <taxon>Cladocera</taxon>
        <taxon>Anomopoda</taxon>
        <taxon>Daphniidae</taxon>
        <taxon>Daphnia</taxon>
    </lineage>
</organism>
<dbReference type="EMBL" id="LRGB01001363">
    <property type="protein sequence ID" value="KZS12132.1"/>
    <property type="molecule type" value="Genomic_DNA"/>
</dbReference>
<gene>
    <name evidence="3" type="ORF">APZ42_022940</name>
</gene>
<evidence type="ECO:0000313" key="3">
    <source>
        <dbReference type="EMBL" id="KZS12132.1"/>
    </source>
</evidence>
<dbReference type="PROSITE" id="PS50838">
    <property type="entry name" value="MAGE"/>
    <property type="match status" value="1"/>
</dbReference>
<feature type="domain" description="MAGE" evidence="2">
    <location>
        <begin position="93"/>
        <end position="283"/>
    </location>
</feature>
<comment type="caution">
    <text evidence="3">The sequence shown here is derived from an EMBL/GenBank/DDBJ whole genome shotgun (WGS) entry which is preliminary data.</text>
</comment>
<dbReference type="GO" id="GO:0005634">
    <property type="term" value="C:nucleus"/>
    <property type="evidence" value="ECO:0007669"/>
    <property type="project" value="TreeGrafter"/>
</dbReference>
<dbReference type="Gene3D" id="1.10.10.1210">
    <property type="entry name" value="MAGE homology domain, winged helix WH2 motif"/>
    <property type="match status" value="1"/>
</dbReference>
<proteinExistence type="predicted"/>
<dbReference type="InterPro" id="IPR002190">
    <property type="entry name" value="MHD_dom"/>
</dbReference>
<dbReference type="Proteomes" id="UP000076858">
    <property type="component" value="Unassembled WGS sequence"/>
</dbReference>
<feature type="region of interest" description="Disordered" evidence="1">
    <location>
        <begin position="59"/>
        <end position="81"/>
    </location>
</feature>
<dbReference type="PANTHER" id="PTHR11736">
    <property type="entry name" value="MELANOMA-ASSOCIATED ANTIGEN MAGE ANTIGEN"/>
    <property type="match status" value="1"/>
</dbReference>
<reference evidence="3 4" key="1">
    <citation type="submission" date="2016-03" db="EMBL/GenBank/DDBJ databases">
        <title>EvidentialGene: Evidence-directed Construction of Genes on Genomes.</title>
        <authorList>
            <person name="Gilbert D.G."/>
            <person name="Choi J.-H."/>
            <person name="Mockaitis K."/>
            <person name="Colbourne J."/>
            <person name="Pfrender M."/>
        </authorList>
    </citation>
    <scope>NUCLEOTIDE SEQUENCE [LARGE SCALE GENOMIC DNA]</scope>
    <source>
        <strain evidence="3 4">Xinb3</strain>
        <tissue evidence="3">Complete organism</tissue>
    </source>
</reference>
<dbReference type="FunFam" id="1.10.10.1210:FF:000001">
    <property type="entry name" value="melanoma-associated antigen D1"/>
    <property type="match status" value="1"/>
</dbReference>
<dbReference type="InterPro" id="IPR041899">
    <property type="entry name" value="MAGE_WH2"/>
</dbReference>
<dbReference type="OrthoDB" id="10255576at2759"/>
<accession>A0A162C6B5</accession>
<dbReference type="AlphaFoldDB" id="A0A162C6B5"/>
<protein>
    <recommendedName>
        <fullName evidence="2">MAGE domain-containing protein</fullName>
    </recommendedName>
</protein>
<dbReference type="SMART" id="SM01373">
    <property type="entry name" value="MAGE"/>
    <property type="match status" value="1"/>
</dbReference>
<dbReference type="STRING" id="35525.A0A162C6B5"/>
<dbReference type="Pfam" id="PF01454">
    <property type="entry name" value="MAGE"/>
    <property type="match status" value="1"/>
</dbReference>
<dbReference type="PANTHER" id="PTHR11736:SF14">
    <property type="entry name" value="NSE3 HOMOLOG, SMC5-SMC6 COMPLEX COMPONENT"/>
    <property type="match status" value="1"/>
</dbReference>
<name>A0A162C6B5_9CRUS</name>
<evidence type="ECO:0000313" key="4">
    <source>
        <dbReference type="Proteomes" id="UP000076858"/>
    </source>
</evidence>
<keyword evidence="4" id="KW-1185">Reference proteome</keyword>
<dbReference type="InterPro" id="IPR041898">
    <property type="entry name" value="MAGE_WH1"/>
</dbReference>